<comment type="caution">
    <text evidence="1">The sequence shown here is derived from an EMBL/GenBank/DDBJ whole genome shotgun (WGS) entry which is preliminary data.</text>
</comment>
<name>A0A9Q1JNQ2_9CARY</name>
<evidence type="ECO:0000313" key="1">
    <source>
        <dbReference type="EMBL" id="KAJ8427473.1"/>
    </source>
</evidence>
<reference evidence="1" key="1">
    <citation type="submission" date="2022-04" db="EMBL/GenBank/DDBJ databases">
        <title>Carnegiea gigantea Genome sequencing and assembly v2.</title>
        <authorList>
            <person name="Copetti D."/>
            <person name="Sanderson M.J."/>
            <person name="Burquez A."/>
            <person name="Wojciechowski M.F."/>
        </authorList>
    </citation>
    <scope>NUCLEOTIDE SEQUENCE</scope>
    <source>
        <strain evidence="1">SGP5-SGP5p</strain>
        <tissue evidence="1">Aerial part</tissue>
    </source>
</reference>
<protein>
    <submittedName>
        <fullName evidence="1">Uncharacterized protein</fullName>
    </submittedName>
</protein>
<evidence type="ECO:0000313" key="2">
    <source>
        <dbReference type="Proteomes" id="UP001153076"/>
    </source>
</evidence>
<proteinExistence type="predicted"/>
<sequence length="233" mass="27073">MANTLSDHTALVIDFPWCPKPKTIFQFCDMWAKDPSFLPLITSIKSKLPYTNPTTKLKGFLTDTKSALQKLNKKRFADLRAQLCKARANLEGVQLQQKEEMARAHYIHIMSSVIDIIRRQSKAEWVSYGDDCTRYFFAKIKQRKTATYIFSIQDDQVQTRQGFLEVKEVMHKYYKNLLGRQHSVRQQLNPNSTVCTPKKYGGIGLKNLATWNKACIAELVWYIALKKDMLWLK</sequence>
<keyword evidence="2" id="KW-1185">Reference proteome</keyword>
<organism evidence="1 2">
    <name type="scientific">Carnegiea gigantea</name>
    <dbReference type="NCBI Taxonomy" id="171969"/>
    <lineage>
        <taxon>Eukaryota</taxon>
        <taxon>Viridiplantae</taxon>
        <taxon>Streptophyta</taxon>
        <taxon>Embryophyta</taxon>
        <taxon>Tracheophyta</taxon>
        <taxon>Spermatophyta</taxon>
        <taxon>Magnoliopsida</taxon>
        <taxon>eudicotyledons</taxon>
        <taxon>Gunneridae</taxon>
        <taxon>Pentapetalae</taxon>
        <taxon>Caryophyllales</taxon>
        <taxon>Cactineae</taxon>
        <taxon>Cactaceae</taxon>
        <taxon>Cactoideae</taxon>
        <taxon>Echinocereeae</taxon>
        <taxon>Carnegiea</taxon>
    </lineage>
</organism>
<gene>
    <name evidence="1" type="ORF">Cgig2_021883</name>
</gene>
<dbReference type="AlphaFoldDB" id="A0A9Q1JNQ2"/>
<dbReference type="Proteomes" id="UP001153076">
    <property type="component" value="Unassembled WGS sequence"/>
</dbReference>
<dbReference type="EMBL" id="JAKOGI010001140">
    <property type="protein sequence ID" value="KAJ8427473.1"/>
    <property type="molecule type" value="Genomic_DNA"/>
</dbReference>
<accession>A0A9Q1JNQ2</accession>